<evidence type="ECO:0000259" key="1">
    <source>
        <dbReference type="Pfam" id="PF18942"/>
    </source>
</evidence>
<gene>
    <name evidence="2" type="ORF">HMPREF1057_02482</name>
</gene>
<dbReference type="AlphaFoldDB" id="K5BT07"/>
<dbReference type="OrthoDB" id="1492759at2"/>
<organism evidence="2 3">
    <name type="scientific">Bacteroides finegoldii CL09T03C10</name>
    <dbReference type="NCBI Taxonomy" id="997888"/>
    <lineage>
        <taxon>Bacteria</taxon>
        <taxon>Pseudomonadati</taxon>
        <taxon>Bacteroidota</taxon>
        <taxon>Bacteroidia</taxon>
        <taxon>Bacteroidales</taxon>
        <taxon>Bacteroidaceae</taxon>
        <taxon>Bacteroides</taxon>
    </lineage>
</organism>
<dbReference type="HOGENOM" id="CLU_056926_0_0_10"/>
<evidence type="ECO:0000313" key="3">
    <source>
        <dbReference type="Proteomes" id="UP000007995"/>
    </source>
</evidence>
<protein>
    <recommendedName>
        <fullName evidence="1">DUF5689 domain-containing protein</fullName>
    </recommendedName>
</protein>
<reference evidence="2 3" key="1">
    <citation type="submission" date="2012-02" db="EMBL/GenBank/DDBJ databases">
        <title>The Genome Sequence of Bacteroides finegoldii CL09T03C10.</title>
        <authorList>
            <consortium name="The Broad Institute Genome Sequencing Platform"/>
            <person name="Earl A."/>
            <person name="Ward D."/>
            <person name="Feldgarden M."/>
            <person name="Gevers D."/>
            <person name="Zitomersky N.L."/>
            <person name="Coyne M.J."/>
            <person name="Comstock L.E."/>
            <person name="Young S.K."/>
            <person name="Zeng Q."/>
            <person name="Gargeya S."/>
            <person name="Fitzgerald M."/>
            <person name="Haas B."/>
            <person name="Abouelleil A."/>
            <person name="Alvarado L."/>
            <person name="Arachchi H.M."/>
            <person name="Berlin A."/>
            <person name="Chapman S.B."/>
            <person name="Gearin G."/>
            <person name="Goldberg J."/>
            <person name="Griggs A."/>
            <person name="Gujja S."/>
            <person name="Hansen M."/>
            <person name="Heiman D."/>
            <person name="Howarth C."/>
            <person name="Larimer J."/>
            <person name="Lui A."/>
            <person name="MacDonald P.J.P."/>
            <person name="McCowen C."/>
            <person name="Montmayeur A."/>
            <person name="Murphy C."/>
            <person name="Neiman D."/>
            <person name="Pearson M."/>
            <person name="Priest M."/>
            <person name="Roberts A."/>
            <person name="Saif S."/>
            <person name="Shea T."/>
            <person name="Sisk P."/>
            <person name="Stolte C."/>
            <person name="Sykes S."/>
            <person name="Wortman J."/>
            <person name="Nusbaum C."/>
            <person name="Birren B."/>
        </authorList>
    </citation>
    <scope>NUCLEOTIDE SEQUENCE [LARGE SCALE GENOMIC DNA]</scope>
    <source>
        <strain evidence="2 3">CL09T03C10</strain>
    </source>
</reference>
<dbReference type="Proteomes" id="UP000007995">
    <property type="component" value="Unassembled WGS sequence"/>
</dbReference>
<dbReference type="Pfam" id="PF18942">
    <property type="entry name" value="DUF5689"/>
    <property type="match status" value="1"/>
</dbReference>
<accession>K5BT07</accession>
<dbReference type="PROSITE" id="PS51257">
    <property type="entry name" value="PROKAR_LIPOPROTEIN"/>
    <property type="match status" value="1"/>
</dbReference>
<comment type="caution">
    <text evidence="2">The sequence shown here is derived from an EMBL/GenBank/DDBJ whole genome shotgun (WGS) entry which is preliminary data.</text>
</comment>
<sequence>MKKIISIGYVGLLVCTLGFTSCVDEHDTPVNVFGNNSIKAERTISIANLKEKYNGFIDTTSDTYTEIEGETRIEGVIIGDDESGNFYHQLAVADETGAIMLDINTTGLYAFCPVGQKVVVDCEGLVIGSRYRLAAIGSPYNGKVGNMPEATWKQHVRLINKPSLFYDELTPREISSAAELDAIEKKDAPVLVTFKNVKFPDADGTKAYAPEEELPSNSNITFIERDMQYSDGTKCAAVVHTSVFSTFATEKLPEGEVNVTGVLTRFNTTWQLIIRTLDDIKRNK</sequence>
<name>K5BT07_9BACE</name>
<dbReference type="RefSeq" id="WP_007763627.1">
    <property type="nucleotide sequence ID" value="NZ_AKBZ01000007.1"/>
</dbReference>
<dbReference type="EMBL" id="AGXW01000009">
    <property type="protein sequence ID" value="EKJ90447.1"/>
    <property type="molecule type" value="Genomic_DNA"/>
</dbReference>
<evidence type="ECO:0000313" key="2">
    <source>
        <dbReference type="EMBL" id="EKJ90447.1"/>
    </source>
</evidence>
<proteinExistence type="predicted"/>
<feature type="domain" description="DUF5689" evidence="1">
    <location>
        <begin position="42"/>
        <end position="280"/>
    </location>
</feature>
<dbReference type="InterPro" id="IPR043744">
    <property type="entry name" value="DUF5689"/>
</dbReference>